<accession>A0AAV3PNX8</accession>
<dbReference type="Proteomes" id="UP001454036">
    <property type="component" value="Unassembled WGS sequence"/>
</dbReference>
<comment type="caution">
    <text evidence="2">The sequence shown here is derived from an EMBL/GenBank/DDBJ whole genome shotgun (WGS) entry which is preliminary data.</text>
</comment>
<dbReference type="EMBL" id="BAABME010002179">
    <property type="protein sequence ID" value="GAA0153434.1"/>
    <property type="molecule type" value="Genomic_DNA"/>
</dbReference>
<evidence type="ECO:0000256" key="1">
    <source>
        <dbReference type="SAM" id="MobiDB-lite"/>
    </source>
</evidence>
<evidence type="ECO:0008006" key="4">
    <source>
        <dbReference type="Google" id="ProtNLM"/>
    </source>
</evidence>
<gene>
    <name evidence="2" type="ORF">LIER_11675</name>
</gene>
<feature type="region of interest" description="Disordered" evidence="1">
    <location>
        <begin position="176"/>
        <end position="214"/>
    </location>
</feature>
<dbReference type="AlphaFoldDB" id="A0AAV3PNX8"/>
<reference evidence="2 3" key="1">
    <citation type="submission" date="2024-01" db="EMBL/GenBank/DDBJ databases">
        <title>The complete chloroplast genome sequence of Lithospermum erythrorhizon: insights into the phylogenetic relationship among Boraginaceae species and the maternal lineages of purple gromwells.</title>
        <authorList>
            <person name="Okada T."/>
            <person name="Watanabe K."/>
        </authorList>
    </citation>
    <scope>NUCLEOTIDE SEQUENCE [LARGE SCALE GENOMIC DNA]</scope>
</reference>
<evidence type="ECO:0000313" key="2">
    <source>
        <dbReference type="EMBL" id="GAA0153434.1"/>
    </source>
</evidence>
<sequence>MTTFLKSIDSKTWKSVISGWIPPTKADEEGGGRVVKTEAERTPADDKFALGNDKALNAIFTAVDPNVFKMISNCTVSKEAWKILQTAYEVTAKAAPVRYKVRDVNSSIEENVVKSTRKDQGSDDDDVVVVSSTASKRRTRASVIALEKKRAVLGVGGNVEAEEVMDLEELEKLMQKKKATKKGKENAKRPSVDELKEGAASKKRKEVFVSESSQGRNKDKFIINDLEESSGEDAACLARKI</sequence>
<evidence type="ECO:0000313" key="3">
    <source>
        <dbReference type="Proteomes" id="UP001454036"/>
    </source>
</evidence>
<proteinExistence type="predicted"/>
<feature type="compositionally biased region" description="Basic and acidic residues" evidence="1">
    <location>
        <begin position="182"/>
        <end position="200"/>
    </location>
</feature>
<dbReference type="Pfam" id="PF14223">
    <property type="entry name" value="Retrotran_gag_2"/>
    <property type="match status" value="1"/>
</dbReference>
<organism evidence="2 3">
    <name type="scientific">Lithospermum erythrorhizon</name>
    <name type="common">Purple gromwell</name>
    <name type="synonym">Lithospermum officinale var. erythrorhizon</name>
    <dbReference type="NCBI Taxonomy" id="34254"/>
    <lineage>
        <taxon>Eukaryota</taxon>
        <taxon>Viridiplantae</taxon>
        <taxon>Streptophyta</taxon>
        <taxon>Embryophyta</taxon>
        <taxon>Tracheophyta</taxon>
        <taxon>Spermatophyta</taxon>
        <taxon>Magnoliopsida</taxon>
        <taxon>eudicotyledons</taxon>
        <taxon>Gunneridae</taxon>
        <taxon>Pentapetalae</taxon>
        <taxon>asterids</taxon>
        <taxon>lamiids</taxon>
        <taxon>Boraginales</taxon>
        <taxon>Boraginaceae</taxon>
        <taxon>Boraginoideae</taxon>
        <taxon>Lithospermeae</taxon>
        <taxon>Lithospermum</taxon>
    </lineage>
</organism>
<name>A0AAV3PNX8_LITER</name>
<keyword evidence="3" id="KW-1185">Reference proteome</keyword>
<protein>
    <recommendedName>
        <fullName evidence="4">Gag-pol polyprotein</fullName>
    </recommendedName>
</protein>